<name>A0A7T6Z981_9BACI</name>
<protein>
    <submittedName>
        <fullName evidence="1">Uncharacterized protein</fullName>
    </submittedName>
</protein>
<keyword evidence="2" id="KW-1185">Reference proteome</keyword>
<evidence type="ECO:0000313" key="2">
    <source>
        <dbReference type="Proteomes" id="UP000595349"/>
    </source>
</evidence>
<dbReference type="AlphaFoldDB" id="A0A7T6Z981"/>
<reference evidence="1 2" key="1">
    <citation type="submission" date="2020-06" db="EMBL/GenBank/DDBJ databases">
        <title>Genomic analysis of Salicibibacter sp. NKC21-4.</title>
        <authorList>
            <person name="Oh Y.J."/>
        </authorList>
    </citation>
    <scope>NUCLEOTIDE SEQUENCE [LARGE SCALE GENOMIC DNA]</scope>
    <source>
        <strain evidence="1 2">NKC21-4</strain>
    </source>
</reference>
<dbReference type="Proteomes" id="UP000595349">
    <property type="component" value="Chromosome"/>
</dbReference>
<sequence>MDKTTTTTTFKEAIYPVKYQRGFRKCTYEKLVALMIDAQIYRMPNAKQLALTLKNSEELQASVNLSSISSSQPTRRLRDIGADVSRTLFSDMVN</sequence>
<organism evidence="1 2">
    <name type="scientific">Salicibibacter cibi</name>
    <dbReference type="NCBI Taxonomy" id="2743001"/>
    <lineage>
        <taxon>Bacteria</taxon>
        <taxon>Bacillati</taxon>
        <taxon>Bacillota</taxon>
        <taxon>Bacilli</taxon>
        <taxon>Bacillales</taxon>
        <taxon>Bacillaceae</taxon>
        <taxon>Salicibibacter</taxon>
    </lineage>
</organism>
<dbReference type="EMBL" id="CP054706">
    <property type="protein sequence ID" value="QQK79192.1"/>
    <property type="molecule type" value="Genomic_DNA"/>
</dbReference>
<gene>
    <name evidence="1" type="ORF">HUG20_04295</name>
</gene>
<evidence type="ECO:0000313" key="1">
    <source>
        <dbReference type="EMBL" id="QQK79192.1"/>
    </source>
</evidence>
<accession>A0A7T6Z981</accession>
<dbReference type="RefSeq" id="WP_200088440.1">
    <property type="nucleotide sequence ID" value="NZ_CP054706.1"/>
</dbReference>
<proteinExistence type="predicted"/>
<dbReference type="KEGG" id="scib:HUG20_04295"/>